<reference evidence="2 3" key="1">
    <citation type="journal article" date="2011" name="J. Bacteriol.">
        <title>Genome sequence of Microbacterium testaceum StLB037, an N-acylhomoserine lactone-degrading bacterium isolated from potato leaves.</title>
        <authorList>
            <person name="Morohoshi T."/>
            <person name="Wang W.-Z."/>
            <person name="Someya N."/>
            <person name="Ikeda T."/>
        </authorList>
    </citation>
    <scope>NUCLEOTIDE SEQUENCE [LARGE SCALE GENOMIC DNA]</scope>
    <source>
        <strain evidence="2 3">StLB037</strain>
    </source>
</reference>
<feature type="region of interest" description="Disordered" evidence="1">
    <location>
        <begin position="1"/>
        <end position="41"/>
    </location>
</feature>
<dbReference type="KEGG" id="mts:MTES_1372"/>
<organism evidence="2 3">
    <name type="scientific">Microbacterium testaceum (strain StLB037)</name>
    <dbReference type="NCBI Taxonomy" id="979556"/>
    <lineage>
        <taxon>Bacteria</taxon>
        <taxon>Bacillati</taxon>
        <taxon>Actinomycetota</taxon>
        <taxon>Actinomycetes</taxon>
        <taxon>Micrococcales</taxon>
        <taxon>Microbacteriaceae</taxon>
        <taxon>Microbacterium</taxon>
    </lineage>
</organism>
<dbReference type="STRING" id="979556.MTES_1372"/>
<gene>
    <name evidence="2" type="ordered locus">MTES_1372</name>
</gene>
<accession>E8N7T0</accession>
<evidence type="ECO:0000313" key="3">
    <source>
        <dbReference type="Proteomes" id="UP000008975"/>
    </source>
</evidence>
<name>E8N7T0_MICTS</name>
<dbReference type="HOGENOM" id="CLU_2382942_0_0_11"/>
<proteinExistence type="predicted"/>
<evidence type="ECO:0000313" key="2">
    <source>
        <dbReference type="EMBL" id="BAJ74336.1"/>
    </source>
</evidence>
<protein>
    <submittedName>
        <fullName evidence="2">Phage-related protein, tail component</fullName>
    </submittedName>
</protein>
<dbReference type="EMBL" id="AP012052">
    <property type="protein sequence ID" value="BAJ74336.1"/>
    <property type="molecule type" value="Genomic_DNA"/>
</dbReference>
<reference key="2">
    <citation type="submission" date="2011-02" db="EMBL/GenBank/DDBJ databases">
        <title>Genome sequence of Microbacterium testaceum StLB037.</title>
        <authorList>
            <person name="Morohoshi T."/>
            <person name="Wang W.Z."/>
            <person name="Someya N."/>
            <person name="Ikeda T."/>
        </authorList>
    </citation>
    <scope>NUCLEOTIDE SEQUENCE</scope>
    <source>
        <strain>StLB037</strain>
    </source>
</reference>
<feature type="region of interest" description="Disordered" evidence="1">
    <location>
        <begin position="53"/>
        <end position="80"/>
    </location>
</feature>
<evidence type="ECO:0000256" key="1">
    <source>
        <dbReference type="SAM" id="MobiDB-lite"/>
    </source>
</evidence>
<dbReference type="Proteomes" id="UP000008975">
    <property type="component" value="Chromosome"/>
</dbReference>
<dbReference type="AlphaFoldDB" id="E8N7T0"/>
<sequence>MGGPVRPVSRGGLDGGASETADNAEAVPRGQGSGAEGAESHEFRVLARAALRRKLPDCRTERPNREHPGPFSGARHAPHREEFVRIASRAVWKS</sequence>
<feature type="compositionally biased region" description="Basic and acidic residues" evidence="1">
    <location>
        <begin position="54"/>
        <end position="68"/>
    </location>
</feature>